<gene>
    <name evidence="1" type="ORF">PAPOLLO_LOCUS10318</name>
</gene>
<proteinExistence type="predicted"/>
<dbReference type="OrthoDB" id="2438421at2759"/>
<keyword evidence="2" id="KW-1185">Reference proteome</keyword>
<dbReference type="EMBL" id="CAJQZP010000738">
    <property type="protein sequence ID" value="CAG4981815.1"/>
    <property type="molecule type" value="Genomic_DNA"/>
</dbReference>
<evidence type="ECO:0000313" key="2">
    <source>
        <dbReference type="Proteomes" id="UP000691718"/>
    </source>
</evidence>
<dbReference type="AlphaFoldDB" id="A0A8S3WTP5"/>
<protein>
    <submittedName>
        <fullName evidence="1">(apollo) hypothetical protein</fullName>
    </submittedName>
</protein>
<organism evidence="1 2">
    <name type="scientific">Parnassius apollo</name>
    <name type="common">Apollo butterfly</name>
    <name type="synonym">Papilio apollo</name>
    <dbReference type="NCBI Taxonomy" id="110799"/>
    <lineage>
        <taxon>Eukaryota</taxon>
        <taxon>Metazoa</taxon>
        <taxon>Ecdysozoa</taxon>
        <taxon>Arthropoda</taxon>
        <taxon>Hexapoda</taxon>
        <taxon>Insecta</taxon>
        <taxon>Pterygota</taxon>
        <taxon>Neoptera</taxon>
        <taxon>Endopterygota</taxon>
        <taxon>Lepidoptera</taxon>
        <taxon>Glossata</taxon>
        <taxon>Ditrysia</taxon>
        <taxon>Papilionoidea</taxon>
        <taxon>Papilionidae</taxon>
        <taxon>Parnassiinae</taxon>
        <taxon>Parnassini</taxon>
        <taxon>Parnassius</taxon>
        <taxon>Parnassius</taxon>
    </lineage>
</organism>
<comment type="caution">
    <text evidence="1">The sequence shown here is derived from an EMBL/GenBank/DDBJ whole genome shotgun (WGS) entry which is preliminary data.</text>
</comment>
<dbReference type="Proteomes" id="UP000691718">
    <property type="component" value="Unassembled WGS sequence"/>
</dbReference>
<accession>A0A8S3WTP5</accession>
<name>A0A8S3WTP5_PARAO</name>
<sequence>MLVKLDKRFPITDKIVVAALLDPWFINLSRIDSYLEQKNITRAAFLADYIKRQVNISGESTTMATLAPAVIASSSNESVLSKFSKKHSCNGTSSILTYTEYNEADQECWRYLAAANACEVKDDILNY</sequence>
<evidence type="ECO:0000313" key="1">
    <source>
        <dbReference type="EMBL" id="CAG4981815.1"/>
    </source>
</evidence>
<reference evidence="1" key="1">
    <citation type="submission" date="2021-04" db="EMBL/GenBank/DDBJ databases">
        <authorList>
            <person name="Tunstrom K."/>
        </authorList>
    </citation>
    <scope>NUCLEOTIDE SEQUENCE</scope>
</reference>